<protein>
    <recommendedName>
        <fullName evidence="4">Copper transport protein</fullName>
    </recommendedName>
</protein>
<evidence type="ECO:0000313" key="6">
    <source>
        <dbReference type="EMBL" id="CAD7250954.1"/>
    </source>
</evidence>
<keyword evidence="2 4" id="KW-1133">Transmembrane helix</keyword>
<evidence type="ECO:0000256" key="3">
    <source>
        <dbReference type="ARBA" id="ARBA00023136"/>
    </source>
</evidence>
<dbReference type="OrthoDB" id="161814at2759"/>
<name>A0A7R9ABR9_9CRUS</name>
<evidence type="ECO:0000256" key="2">
    <source>
        <dbReference type="ARBA" id="ARBA00022989"/>
    </source>
</evidence>
<dbReference type="PANTHER" id="PTHR12483:SF115">
    <property type="entry name" value="COPPER TRANSPORT PROTEIN"/>
    <property type="match status" value="1"/>
</dbReference>
<dbReference type="InterPro" id="IPR007274">
    <property type="entry name" value="Cop_transporter"/>
</dbReference>
<organism evidence="6">
    <name type="scientific">Darwinula stevensoni</name>
    <dbReference type="NCBI Taxonomy" id="69355"/>
    <lineage>
        <taxon>Eukaryota</taxon>
        <taxon>Metazoa</taxon>
        <taxon>Ecdysozoa</taxon>
        <taxon>Arthropoda</taxon>
        <taxon>Crustacea</taxon>
        <taxon>Oligostraca</taxon>
        <taxon>Ostracoda</taxon>
        <taxon>Podocopa</taxon>
        <taxon>Podocopida</taxon>
        <taxon>Darwinulocopina</taxon>
        <taxon>Darwinuloidea</taxon>
        <taxon>Darwinulidae</taxon>
        <taxon>Darwinula</taxon>
    </lineage>
</organism>
<comment type="similarity">
    <text evidence="4">Belongs to the copper transporter (Ctr) (TC 1.A.56) family. SLC31A subfamily.</text>
</comment>
<sequence length="239" mass="25667">MSDGTRGLNENGDTDLCSGKKIANHAICREAHARSAREPATSVNGTSRGNQESHPHPIRISPSESSRTKAEGKKKQGGGRREEGRKGGGRKGGGRKGGGRKGGGITTGDRPETGHVVFHVGTSEHVLFPGWYTGDSLIGFILSCLFFFLMALTFEALKHYSLKLTRDGVWGTVSGTTCYVIQVSLGYLLMIGFMYLNLWFCLSILAGTALGNLFLRLACDKPSLSRDKPSLSIGVCDCK</sequence>
<keyword evidence="4" id="KW-0406">Ion transport</keyword>
<dbReference type="GO" id="GO:0016020">
    <property type="term" value="C:membrane"/>
    <property type="evidence" value="ECO:0007669"/>
    <property type="project" value="UniProtKB-SubCell"/>
</dbReference>
<feature type="compositionally biased region" description="Basic and acidic residues" evidence="5">
    <location>
        <begin position="66"/>
        <end position="86"/>
    </location>
</feature>
<evidence type="ECO:0000313" key="7">
    <source>
        <dbReference type="Proteomes" id="UP000677054"/>
    </source>
</evidence>
<comment type="subcellular location">
    <subcellularLocation>
        <location evidence="4">Membrane</location>
        <topology evidence="4">Multi-pass membrane protein</topology>
    </subcellularLocation>
</comment>
<keyword evidence="4" id="KW-0813">Transport</keyword>
<reference evidence="6" key="1">
    <citation type="submission" date="2020-11" db="EMBL/GenBank/DDBJ databases">
        <authorList>
            <person name="Tran Van P."/>
        </authorList>
    </citation>
    <scope>NUCLEOTIDE SEQUENCE</scope>
</reference>
<keyword evidence="4" id="KW-0186">Copper</keyword>
<dbReference type="GO" id="GO:0005375">
    <property type="term" value="F:copper ion transmembrane transporter activity"/>
    <property type="evidence" value="ECO:0007669"/>
    <property type="project" value="UniProtKB-UniRule"/>
</dbReference>
<feature type="compositionally biased region" description="Polar residues" evidence="5">
    <location>
        <begin position="41"/>
        <end position="52"/>
    </location>
</feature>
<dbReference type="PANTHER" id="PTHR12483">
    <property type="entry name" value="SOLUTE CARRIER FAMILY 31 COPPER TRANSPORTERS"/>
    <property type="match status" value="1"/>
</dbReference>
<keyword evidence="3 4" id="KW-0472">Membrane</keyword>
<dbReference type="EMBL" id="CAJPEV010003177">
    <property type="protein sequence ID" value="CAG0899124.1"/>
    <property type="molecule type" value="Genomic_DNA"/>
</dbReference>
<dbReference type="EMBL" id="LR902694">
    <property type="protein sequence ID" value="CAD7250954.1"/>
    <property type="molecule type" value="Genomic_DNA"/>
</dbReference>
<feature type="transmembrane region" description="Helical" evidence="4">
    <location>
        <begin position="196"/>
        <end position="218"/>
    </location>
</feature>
<dbReference type="AlphaFoldDB" id="A0A7R9ABR9"/>
<evidence type="ECO:0000256" key="5">
    <source>
        <dbReference type="SAM" id="MobiDB-lite"/>
    </source>
</evidence>
<keyword evidence="1 4" id="KW-0812">Transmembrane</keyword>
<proteinExistence type="inferred from homology"/>
<feature type="transmembrane region" description="Helical" evidence="4">
    <location>
        <begin position="137"/>
        <end position="157"/>
    </location>
</feature>
<feature type="transmembrane region" description="Helical" evidence="4">
    <location>
        <begin position="169"/>
        <end position="190"/>
    </location>
</feature>
<accession>A0A7R9ABR9</accession>
<keyword evidence="4" id="KW-0187">Copper transport</keyword>
<dbReference type="Proteomes" id="UP000677054">
    <property type="component" value="Unassembled WGS sequence"/>
</dbReference>
<gene>
    <name evidence="6" type="ORF">DSTB1V02_LOCUS10723</name>
</gene>
<evidence type="ECO:0000256" key="4">
    <source>
        <dbReference type="RuleBase" id="RU367022"/>
    </source>
</evidence>
<keyword evidence="7" id="KW-1185">Reference proteome</keyword>
<feature type="region of interest" description="Disordered" evidence="5">
    <location>
        <begin position="30"/>
        <end position="112"/>
    </location>
</feature>
<feature type="compositionally biased region" description="Basic residues" evidence="5">
    <location>
        <begin position="87"/>
        <end position="99"/>
    </location>
</feature>
<dbReference type="Pfam" id="PF04145">
    <property type="entry name" value="Ctr"/>
    <property type="match status" value="2"/>
</dbReference>
<evidence type="ECO:0000256" key="1">
    <source>
        <dbReference type="ARBA" id="ARBA00022692"/>
    </source>
</evidence>